<comment type="caution">
    <text evidence="6">The sequence shown here is derived from an EMBL/GenBank/DDBJ whole genome shotgun (WGS) entry which is preliminary data.</text>
</comment>
<proteinExistence type="predicted"/>
<protein>
    <submittedName>
        <fullName evidence="6">ATP-grasp domain-containing protein</fullName>
    </submittedName>
</protein>
<name>A0A561WBM1_ACTTI</name>
<evidence type="ECO:0000259" key="5">
    <source>
        <dbReference type="PROSITE" id="PS50975"/>
    </source>
</evidence>
<evidence type="ECO:0000313" key="6">
    <source>
        <dbReference type="EMBL" id="TWG21266.1"/>
    </source>
</evidence>
<keyword evidence="7" id="KW-1185">Reference proteome</keyword>
<dbReference type="SUPFAM" id="SSF56059">
    <property type="entry name" value="Glutathione synthetase ATP-binding domain-like"/>
    <property type="match status" value="1"/>
</dbReference>
<dbReference type="PANTHER" id="PTHR43585">
    <property type="entry name" value="FUMIPYRROLE BIOSYNTHESIS PROTEIN C"/>
    <property type="match status" value="1"/>
</dbReference>
<dbReference type="GO" id="GO:0046872">
    <property type="term" value="F:metal ion binding"/>
    <property type="evidence" value="ECO:0007669"/>
    <property type="project" value="InterPro"/>
</dbReference>
<evidence type="ECO:0000256" key="1">
    <source>
        <dbReference type="ARBA" id="ARBA00022598"/>
    </source>
</evidence>
<dbReference type="GO" id="GO:0016874">
    <property type="term" value="F:ligase activity"/>
    <property type="evidence" value="ECO:0007669"/>
    <property type="project" value="UniProtKB-KW"/>
</dbReference>
<dbReference type="InterPro" id="IPR052032">
    <property type="entry name" value="ATP-dep_AA_Ligase"/>
</dbReference>
<dbReference type="EMBL" id="VIWY01000003">
    <property type="protein sequence ID" value="TWG21266.1"/>
    <property type="molecule type" value="Genomic_DNA"/>
</dbReference>
<dbReference type="InterPro" id="IPR041472">
    <property type="entry name" value="BL00235/CARNS1_N"/>
</dbReference>
<evidence type="ECO:0000256" key="2">
    <source>
        <dbReference type="ARBA" id="ARBA00022741"/>
    </source>
</evidence>
<dbReference type="PROSITE" id="PS50975">
    <property type="entry name" value="ATP_GRASP"/>
    <property type="match status" value="1"/>
</dbReference>
<accession>A0A561WBM1</accession>
<dbReference type="AlphaFoldDB" id="A0A561WBM1"/>
<keyword evidence="3 4" id="KW-0067">ATP-binding</keyword>
<gene>
    <name evidence="6" type="ORF">FHX34_103804</name>
</gene>
<feature type="domain" description="ATP-grasp" evidence="5">
    <location>
        <begin position="109"/>
        <end position="311"/>
    </location>
</feature>
<sequence length="427" mass="46491">MPTLLVVGGVDATVAAAKELGLRVLLLQHPTKITERQRALADVTVVGDYTDWAYAEPVVRDLHRQWRIDRVVSLTEPGLEIAGRVNDLLGLGGTGYAAARRLRDKLAMRQHLAGRDAAAVAAAPVHDPRDLVTFGARHGYPYVVKPTTATASIGVFRVDGPGDHDRVWRQVRRLRGTRTDRVSTLLVLEDFLMEEYLDGREFSVETFSFAGRHVVVTVTEKLTHPTRPAELGHVVPARIGEDERARVCAAVTRFLDHIGIADGAGHTEVKLTGQGPRIVEGHNRYGGDAIPELVRAAFGIDLDRLAVGWPFRLVDELPDRPMATRTAAVRALVAPAGRVLSVDGVEEAARQEGVLAVRISARPGDEVRDCHDNWDRLGLVAVQAESAQAALERGARIVEEHLRVRVQEPSGEVTLARAADVVPVMVG</sequence>
<keyword evidence="1" id="KW-0436">Ligase</keyword>
<keyword evidence="2 4" id="KW-0547">Nucleotide-binding</keyword>
<dbReference type="GO" id="GO:0005524">
    <property type="term" value="F:ATP binding"/>
    <property type="evidence" value="ECO:0007669"/>
    <property type="project" value="UniProtKB-UniRule"/>
</dbReference>
<evidence type="ECO:0000313" key="7">
    <source>
        <dbReference type="Proteomes" id="UP000320239"/>
    </source>
</evidence>
<reference evidence="6 7" key="1">
    <citation type="submission" date="2019-06" db="EMBL/GenBank/DDBJ databases">
        <title>Sequencing the genomes of 1000 actinobacteria strains.</title>
        <authorList>
            <person name="Klenk H.-P."/>
        </authorList>
    </citation>
    <scope>NUCLEOTIDE SEQUENCE [LARGE SCALE GENOMIC DNA]</scope>
    <source>
        <strain evidence="6 7">DSM 43866</strain>
    </source>
</reference>
<dbReference type="Proteomes" id="UP000320239">
    <property type="component" value="Unassembled WGS sequence"/>
</dbReference>
<dbReference type="InterPro" id="IPR040570">
    <property type="entry name" value="LAL_C2"/>
</dbReference>
<dbReference type="InterPro" id="IPR011761">
    <property type="entry name" value="ATP-grasp"/>
</dbReference>
<dbReference type="Pfam" id="PF13535">
    <property type="entry name" value="ATP-grasp_4"/>
    <property type="match status" value="1"/>
</dbReference>
<dbReference type="RefSeq" id="WP_122979912.1">
    <property type="nucleotide sequence ID" value="NZ_BOMX01000160.1"/>
</dbReference>
<dbReference type="Pfam" id="PF18130">
    <property type="entry name" value="ATPgrasp_N"/>
    <property type="match status" value="1"/>
</dbReference>
<organism evidence="6 7">
    <name type="scientific">Actinoplanes teichomyceticus</name>
    <dbReference type="NCBI Taxonomy" id="1867"/>
    <lineage>
        <taxon>Bacteria</taxon>
        <taxon>Bacillati</taxon>
        <taxon>Actinomycetota</taxon>
        <taxon>Actinomycetes</taxon>
        <taxon>Micromonosporales</taxon>
        <taxon>Micromonosporaceae</taxon>
        <taxon>Actinoplanes</taxon>
    </lineage>
</organism>
<dbReference type="Pfam" id="PF18603">
    <property type="entry name" value="LAL_C2"/>
    <property type="match status" value="1"/>
</dbReference>
<evidence type="ECO:0000256" key="3">
    <source>
        <dbReference type="ARBA" id="ARBA00022840"/>
    </source>
</evidence>
<dbReference type="OrthoDB" id="6964321at2"/>
<dbReference type="Gene3D" id="3.30.470.20">
    <property type="entry name" value="ATP-grasp fold, B domain"/>
    <property type="match status" value="1"/>
</dbReference>
<evidence type="ECO:0000256" key="4">
    <source>
        <dbReference type="PROSITE-ProRule" id="PRU00409"/>
    </source>
</evidence>
<dbReference type="Gene3D" id="3.40.50.20">
    <property type="match status" value="1"/>
</dbReference>
<dbReference type="PANTHER" id="PTHR43585:SF2">
    <property type="entry name" value="ATP-GRASP ENZYME FSQD"/>
    <property type="match status" value="1"/>
</dbReference>